<dbReference type="OrthoDB" id="10031169at2759"/>
<dbReference type="InterPro" id="IPR027268">
    <property type="entry name" value="Peptidase_M4/M1_CTD_sf"/>
</dbReference>
<keyword evidence="8" id="KW-1015">Disulfide bond</keyword>
<proteinExistence type="inferred from homology"/>
<evidence type="ECO:0000256" key="5">
    <source>
        <dbReference type="ARBA" id="ARBA00022692"/>
    </source>
</evidence>
<dbReference type="FunFam" id="2.60.40.1910:FF:000006">
    <property type="entry name" value="Aminopeptidase"/>
    <property type="match status" value="1"/>
</dbReference>
<evidence type="ECO:0000256" key="10">
    <source>
        <dbReference type="SAM" id="SignalP"/>
    </source>
</evidence>
<evidence type="ECO:0000313" key="15">
    <source>
        <dbReference type="Proteomes" id="UP001153620"/>
    </source>
</evidence>
<accession>A0A9N9WL17</accession>
<dbReference type="GO" id="GO:0043171">
    <property type="term" value="P:peptide catabolic process"/>
    <property type="evidence" value="ECO:0007669"/>
    <property type="project" value="TreeGrafter"/>
</dbReference>
<keyword evidence="3" id="KW-0645">Protease</keyword>
<dbReference type="Proteomes" id="UP001153620">
    <property type="component" value="Chromosome 1"/>
</dbReference>
<dbReference type="GO" id="GO:0006508">
    <property type="term" value="P:proteolysis"/>
    <property type="evidence" value="ECO:0007669"/>
    <property type="project" value="TreeGrafter"/>
</dbReference>
<dbReference type="Pfam" id="PF01433">
    <property type="entry name" value="Peptidase_M1"/>
    <property type="match status" value="1"/>
</dbReference>
<evidence type="ECO:0000256" key="1">
    <source>
        <dbReference type="ARBA" id="ARBA00004401"/>
    </source>
</evidence>
<reference evidence="14" key="2">
    <citation type="submission" date="2022-10" db="EMBL/GenBank/DDBJ databases">
        <authorList>
            <consortium name="ENA_rothamsted_submissions"/>
            <consortium name="culmorum"/>
            <person name="King R."/>
        </authorList>
    </citation>
    <scope>NUCLEOTIDE SEQUENCE</scope>
</reference>
<dbReference type="GO" id="GO:0070006">
    <property type="term" value="F:metalloaminopeptidase activity"/>
    <property type="evidence" value="ECO:0007669"/>
    <property type="project" value="TreeGrafter"/>
</dbReference>
<dbReference type="InterPro" id="IPR045357">
    <property type="entry name" value="Aminopeptidase_N-like_N"/>
</dbReference>
<evidence type="ECO:0000256" key="7">
    <source>
        <dbReference type="ARBA" id="ARBA00023136"/>
    </source>
</evidence>
<feature type="chain" id="PRO_5040392929" description="Aminopeptidase" evidence="10">
    <location>
        <begin position="20"/>
        <end position="921"/>
    </location>
</feature>
<dbReference type="Pfam" id="PF17900">
    <property type="entry name" value="Peptidase_M1_N"/>
    <property type="match status" value="1"/>
</dbReference>
<evidence type="ECO:0000256" key="6">
    <source>
        <dbReference type="ARBA" id="ARBA00022989"/>
    </source>
</evidence>
<dbReference type="GO" id="GO:0005737">
    <property type="term" value="C:cytoplasm"/>
    <property type="evidence" value="ECO:0007669"/>
    <property type="project" value="TreeGrafter"/>
</dbReference>
<dbReference type="PANTHER" id="PTHR11533">
    <property type="entry name" value="PROTEASE M1 ZINC METALLOPROTEASE"/>
    <property type="match status" value="1"/>
</dbReference>
<organism evidence="14 15">
    <name type="scientific">Chironomus riparius</name>
    <dbReference type="NCBI Taxonomy" id="315576"/>
    <lineage>
        <taxon>Eukaryota</taxon>
        <taxon>Metazoa</taxon>
        <taxon>Ecdysozoa</taxon>
        <taxon>Arthropoda</taxon>
        <taxon>Hexapoda</taxon>
        <taxon>Insecta</taxon>
        <taxon>Pterygota</taxon>
        <taxon>Neoptera</taxon>
        <taxon>Endopterygota</taxon>
        <taxon>Diptera</taxon>
        <taxon>Nematocera</taxon>
        <taxon>Chironomoidea</taxon>
        <taxon>Chironomidae</taxon>
        <taxon>Chironominae</taxon>
        <taxon>Chironomus</taxon>
    </lineage>
</organism>
<dbReference type="GO" id="GO:0042277">
    <property type="term" value="F:peptide binding"/>
    <property type="evidence" value="ECO:0007669"/>
    <property type="project" value="TreeGrafter"/>
</dbReference>
<dbReference type="SUPFAM" id="SSF63737">
    <property type="entry name" value="Leukotriene A4 hydrolase N-terminal domain"/>
    <property type="match status" value="1"/>
</dbReference>
<keyword evidence="3" id="KW-0378">Hydrolase</keyword>
<dbReference type="Gene3D" id="2.60.40.1910">
    <property type="match status" value="1"/>
</dbReference>
<dbReference type="PANTHER" id="PTHR11533:SF276">
    <property type="entry name" value="GLUTAMYL AMINOPEPTIDASE"/>
    <property type="match status" value="1"/>
</dbReference>
<dbReference type="InterPro" id="IPR042097">
    <property type="entry name" value="Aminopeptidase_N-like_N_sf"/>
</dbReference>
<dbReference type="InterPro" id="IPR014782">
    <property type="entry name" value="Peptidase_M1_dom"/>
</dbReference>
<feature type="signal peptide" evidence="10">
    <location>
        <begin position="1"/>
        <end position="19"/>
    </location>
</feature>
<feature type="domain" description="Peptidase M1 membrane alanine aminopeptidase" evidence="11">
    <location>
        <begin position="251"/>
        <end position="463"/>
    </location>
</feature>
<dbReference type="Gene3D" id="1.25.50.20">
    <property type="match status" value="1"/>
</dbReference>
<dbReference type="AlphaFoldDB" id="A0A9N9WL17"/>
<name>A0A9N9WL17_9DIPT</name>
<dbReference type="Gene3D" id="1.10.390.10">
    <property type="entry name" value="Neutral Protease Domain 2"/>
    <property type="match status" value="1"/>
</dbReference>
<evidence type="ECO:0000313" key="14">
    <source>
        <dbReference type="EMBL" id="CAG9799651.1"/>
    </source>
</evidence>
<sequence length="921" mass="106741">MCQKLNVVFIIAAIVVLKGKTLNCEDVLSSINLLKYKISLSTNIHEGDSNFEANVKIYMEILKEINEIQLNSVDLTVNKINVLNAVESILMPNLNHTIGFNDKISIKFTSNFLANAVYILEIQYTGTLLKDFVGYYESHESKEYFAAISFQTVKSRYFCPSFDEINMRAVFEIEVRHHNTYHVISNTNEVNLSDAIPNEFKTTKFLPTERITVASVAIIVSNFKSISTAKLLKVEIYGNDSYINACYLKDAMDAAFDLINLFNTYFKSAHNLTSLKLVTIPGIATEISTYELIVYNQYHLIYQSARMTTTQLDKMLRSITRTFAQQFFGNIVSMSSSQETFITGGFARFYEFLIADMLKPEDRVMDVYNINILHRALEMDSLITTNVMSERKGDDIIQYTNAKFSTLLRMFEKVIGPVELKKKILNFINNFKFQSTTANDFFDILSAEETEQELNLTGIFKFWANNPGYPLIEIVSRNETSITVVQKRFLIFTDEESTNEPWTIPITFITSNGEVNEDTILMDNDEMTINVPSYNWIILNVNQIGYYRVNYDPSMWMKIMSTLNSLYFEVIPVLNRAALIDDAFNLAIANKIPYGYIFGILSYLKYESDLIPWKVASYGLQYIDMQLSQDEEVYEKFRTFVIEIVEPIYSRLGLSSKSGESSFDREIREIAIFWMCKMEYKPCVAYVNSKFNEFIQNPHNIHPDIQFAVLCNAIRNADIETFKELWNVMLDFTGNREILIKSLACTENLESFLHISTEYKNSKFSNHDVRLMLINFVQNYKHSVYIVEEWLRRHLTNFDTSEESFMLHTLIKMVNNKPKFAQFSNFISKFTNNGNFEIDSLKIFLNMTEHNVNWLNENRDEIHDWLNEHLKPSVTESTTEYEITTESTEATDITTPDSANNLNFIFILLFVTSMFHIFLHL</sequence>
<evidence type="ECO:0000256" key="8">
    <source>
        <dbReference type="ARBA" id="ARBA00023157"/>
    </source>
</evidence>
<feature type="domain" description="ERAP1-like C-terminal" evidence="12">
    <location>
        <begin position="536"/>
        <end position="814"/>
    </location>
</feature>
<keyword evidence="7" id="KW-0472">Membrane</keyword>
<dbReference type="Pfam" id="PF11838">
    <property type="entry name" value="ERAP1_C"/>
    <property type="match status" value="1"/>
</dbReference>
<dbReference type="GO" id="GO:0005615">
    <property type="term" value="C:extracellular space"/>
    <property type="evidence" value="ECO:0007669"/>
    <property type="project" value="TreeGrafter"/>
</dbReference>
<keyword evidence="6" id="KW-1133">Transmembrane helix</keyword>
<evidence type="ECO:0000256" key="4">
    <source>
        <dbReference type="ARBA" id="ARBA00022475"/>
    </source>
</evidence>
<evidence type="ECO:0000259" key="12">
    <source>
        <dbReference type="Pfam" id="PF11838"/>
    </source>
</evidence>
<reference evidence="14" key="1">
    <citation type="submission" date="2022-01" db="EMBL/GenBank/DDBJ databases">
        <authorList>
            <person name="King R."/>
        </authorList>
    </citation>
    <scope>NUCLEOTIDE SEQUENCE</scope>
</reference>
<protein>
    <recommendedName>
        <fullName evidence="16">Aminopeptidase</fullName>
    </recommendedName>
</protein>
<evidence type="ECO:0000256" key="3">
    <source>
        <dbReference type="ARBA" id="ARBA00022438"/>
    </source>
</evidence>
<dbReference type="GO" id="GO:0008270">
    <property type="term" value="F:zinc ion binding"/>
    <property type="evidence" value="ECO:0007669"/>
    <property type="project" value="InterPro"/>
</dbReference>
<gene>
    <name evidence="14" type="ORF">CHIRRI_LOCUS2614</name>
</gene>
<comment type="subcellular location">
    <subcellularLocation>
        <location evidence="1">Cell membrane</location>
        <topology evidence="1">Single-pass type II membrane protein</topology>
    </subcellularLocation>
</comment>
<dbReference type="GO" id="GO:0005886">
    <property type="term" value="C:plasma membrane"/>
    <property type="evidence" value="ECO:0007669"/>
    <property type="project" value="UniProtKB-SubCell"/>
</dbReference>
<comment type="similarity">
    <text evidence="2">Belongs to the peptidase M1 family.</text>
</comment>
<keyword evidence="3" id="KW-0031">Aminopeptidase</keyword>
<keyword evidence="15" id="KW-1185">Reference proteome</keyword>
<feature type="domain" description="Aminopeptidase N-like N-terminal" evidence="13">
    <location>
        <begin position="35"/>
        <end position="211"/>
    </location>
</feature>
<keyword evidence="10" id="KW-0732">Signal</keyword>
<dbReference type="EMBL" id="OU895877">
    <property type="protein sequence ID" value="CAG9799651.1"/>
    <property type="molecule type" value="Genomic_DNA"/>
</dbReference>
<dbReference type="Gene3D" id="2.60.40.1730">
    <property type="entry name" value="tricorn interacting facor f3 domain"/>
    <property type="match status" value="1"/>
</dbReference>
<dbReference type="InterPro" id="IPR024571">
    <property type="entry name" value="ERAP1-like_C_dom"/>
</dbReference>
<evidence type="ECO:0000256" key="9">
    <source>
        <dbReference type="ARBA" id="ARBA00023180"/>
    </source>
</evidence>
<dbReference type="InterPro" id="IPR050344">
    <property type="entry name" value="Peptidase_M1_aminopeptidases"/>
</dbReference>
<evidence type="ECO:0008006" key="16">
    <source>
        <dbReference type="Google" id="ProtNLM"/>
    </source>
</evidence>
<evidence type="ECO:0000256" key="2">
    <source>
        <dbReference type="ARBA" id="ARBA00010136"/>
    </source>
</evidence>
<dbReference type="SUPFAM" id="SSF55486">
    <property type="entry name" value="Metalloproteases ('zincins'), catalytic domain"/>
    <property type="match status" value="1"/>
</dbReference>
<keyword evidence="9" id="KW-0325">Glycoprotein</keyword>
<keyword evidence="5" id="KW-0812">Transmembrane</keyword>
<evidence type="ECO:0000259" key="11">
    <source>
        <dbReference type="Pfam" id="PF01433"/>
    </source>
</evidence>
<evidence type="ECO:0000259" key="13">
    <source>
        <dbReference type="Pfam" id="PF17900"/>
    </source>
</evidence>
<keyword evidence="4" id="KW-1003">Cell membrane</keyword>